<gene>
    <name evidence="1" type="ORF">FEV09_18320</name>
</gene>
<sequence length="430" mass="49516">MKVQIFEQFIGGHYTNYIEHLLPSLIELKKLNLIKEIIVTITPEHFASEYFEKQLKSYSSWVNFEPCLKYVDASLGLDPRLIIKNPRVFISSLQNRAQISNNLTNSVNRIKPDYLISTTADTQSSLKWTVNSLFGVHSFPKNTYAVGIFHYGYSGAVTNLTDRIKDFGYRMTWKYSPWSRLFVVNPLVYEKVSSSKSSKNSQRIKLVPDPVPSFENIDKKTARNLFGIPEDGRYIGFIGSMDHRVAIPEILAAFRSATSRPTDRLLLAGKILPEYKKIIESEFKSLLAEGRLILMDRYLNLDEMNIGFCSLDIVSIMYYRQNNLSANLLKSVAMHRPVIVNKFGYTDMMVNQFNIGWSCDVLNPQNCLNTFEKALDKGLDYFPNEKIKRLIEFHRPDNYAGTILQDLMDRAEHNLQDRVKTWESVIGKLD</sequence>
<organism evidence="1 2">
    <name type="scientific">Pseudanabaena catenata USMAC16</name>
    <dbReference type="NCBI Taxonomy" id="1855837"/>
    <lineage>
        <taxon>Bacteria</taxon>
        <taxon>Bacillati</taxon>
        <taxon>Cyanobacteriota</taxon>
        <taxon>Cyanophyceae</taxon>
        <taxon>Pseudanabaenales</taxon>
        <taxon>Pseudanabaenaceae</taxon>
        <taxon>Pseudanabaena</taxon>
    </lineage>
</organism>
<reference evidence="1" key="1">
    <citation type="submission" date="2019-05" db="EMBL/GenBank/DDBJ databases">
        <title>Whole genome sequencing of Pseudanabaena catenata USMAC16.</title>
        <authorList>
            <person name="Khan Z."/>
            <person name="Omar W.M."/>
            <person name="Convey P."/>
            <person name="Merican F."/>
            <person name="Najimudin N."/>
        </authorList>
    </citation>
    <scope>NUCLEOTIDE SEQUENCE</scope>
    <source>
        <strain evidence="1">USMAC16</strain>
    </source>
</reference>
<dbReference type="SUPFAM" id="SSF53756">
    <property type="entry name" value="UDP-Glycosyltransferase/glycogen phosphorylase"/>
    <property type="match status" value="1"/>
</dbReference>
<protein>
    <submittedName>
        <fullName evidence="1">Glycosyltransferase</fullName>
    </submittedName>
</protein>
<dbReference type="AlphaFoldDB" id="A0A9X4RMT0"/>
<name>A0A9X4RMT0_9CYAN</name>
<dbReference type="Proteomes" id="UP001152872">
    <property type="component" value="Unassembled WGS sequence"/>
</dbReference>
<proteinExistence type="predicted"/>
<accession>A0A9X4RMT0</accession>
<dbReference type="EMBL" id="VBTY01000191">
    <property type="protein sequence ID" value="MDG3496499.1"/>
    <property type="molecule type" value="Genomic_DNA"/>
</dbReference>
<evidence type="ECO:0000313" key="1">
    <source>
        <dbReference type="EMBL" id="MDG3496499.1"/>
    </source>
</evidence>
<keyword evidence="2" id="KW-1185">Reference proteome</keyword>
<dbReference type="RefSeq" id="WP_009628680.1">
    <property type="nucleotide sequence ID" value="NZ_VBTY01000191.1"/>
</dbReference>
<dbReference type="Gene3D" id="3.40.50.2000">
    <property type="entry name" value="Glycogen Phosphorylase B"/>
    <property type="match status" value="1"/>
</dbReference>
<evidence type="ECO:0000313" key="2">
    <source>
        <dbReference type="Proteomes" id="UP001152872"/>
    </source>
</evidence>
<comment type="caution">
    <text evidence="1">The sequence shown here is derived from an EMBL/GenBank/DDBJ whole genome shotgun (WGS) entry which is preliminary data.</text>
</comment>